<protein>
    <submittedName>
        <fullName evidence="3">Uncharacterized protein</fullName>
    </submittedName>
</protein>
<dbReference type="SUPFAM" id="SSF51735">
    <property type="entry name" value="NAD(P)-binding Rossmann-fold domains"/>
    <property type="match status" value="1"/>
</dbReference>
<evidence type="ECO:0000313" key="3">
    <source>
        <dbReference type="EMBL" id="CAG9993070.1"/>
    </source>
</evidence>
<dbReference type="Gene3D" id="3.40.50.720">
    <property type="entry name" value="NAD(P)-binding Rossmann-like Domain"/>
    <property type="match status" value="1"/>
</dbReference>
<reference evidence="3" key="1">
    <citation type="submission" date="2021-10" db="EMBL/GenBank/DDBJ databases">
        <authorList>
            <person name="Piombo E."/>
        </authorList>
    </citation>
    <scope>NUCLEOTIDE SEQUENCE</scope>
</reference>
<organism evidence="3 4">
    <name type="scientific">Clonostachys byssicola</name>
    <dbReference type="NCBI Taxonomy" id="160290"/>
    <lineage>
        <taxon>Eukaryota</taxon>
        <taxon>Fungi</taxon>
        <taxon>Dikarya</taxon>
        <taxon>Ascomycota</taxon>
        <taxon>Pezizomycotina</taxon>
        <taxon>Sordariomycetes</taxon>
        <taxon>Hypocreomycetidae</taxon>
        <taxon>Hypocreales</taxon>
        <taxon>Bionectriaceae</taxon>
        <taxon>Clonostachys</taxon>
    </lineage>
</organism>
<dbReference type="EMBL" id="CABFNO020001508">
    <property type="protein sequence ID" value="CAG9993070.1"/>
    <property type="molecule type" value="Genomic_DNA"/>
</dbReference>
<dbReference type="GO" id="GO:0016616">
    <property type="term" value="F:oxidoreductase activity, acting on the CH-OH group of donors, NAD or NADP as acceptor"/>
    <property type="evidence" value="ECO:0007669"/>
    <property type="project" value="TreeGrafter"/>
</dbReference>
<gene>
    <name evidence="3" type="ORF">CBYS24578_00016897</name>
</gene>
<dbReference type="Pfam" id="PF13561">
    <property type="entry name" value="adh_short_C2"/>
    <property type="match status" value="1"/>
</dbReference>
<accession>A0A9N9Y7M4</accession>
<comment type="similarity">
    <text evidence="1">Belongs to the short-chain dehydrogenases/reductases (SDR) family.</text>
</comment>
<dbReference type="InterPro" id="IPR002347">
    <property type="entry name" value="SDR_fam"/>
</dbReference>
<dbReference type="OrthoDB" id="414540at2759"/>
<evidence type="ECO:0000256" key="2">
    <source>
        <dbReference type="ARBA" id="ARBA00022857"/>
    </source>
</evidence>
<dbReference type="PANTHER" id="PTHR42760">
    <property type="entry name" value="SHORT-CHAIN DEHYDROGENASES/REDUCTASES FAMILY MEMBER"/>
    <property type="match status" value="1"/>
</dbReference>
<sequence>MTLFKTQLSGTHVLVTGGNKGIGKVIVESFLAEGANVSYCARSASEDDFATFNGAIEGAKVLGTKVDIRDQDEVRAWVENSAEKYGRIDVVVANAFAIFRSSSTDDWRQSLEGNVIGLVTLIEAAAPYLIAREGTGSVVVLSSVAGFELRASNPTGPQSAVKRSQAVIAKGYSKMLGQKGVRVNIVSPGHVETPNVVRADGTEELSPFHLGRKLMPEYMQSIVDQIPMGRPGQPQEVANAVVFLASALSSYINGANLLLDGGFSVTV</sequence>
<name>A0A9N9Y7M4_9HYPO</name>
<evidence type="ECO:0000313" key="4">
    <source>
        <dbReference type="Proteomes" id="UP000754883"/>
    </source>
</evidence>
<proteinExistence type="inferred from homology"/>
<dbReference type="PRINTS" id="PR00081">
    <property type="entry name" value="GDHRDH"/>
</dbReference>
<comment type="caution">
    <text evidence="3">The sequence shown here is derived from an EMBL/GenBank/DDBJ whole genome shotgun (WGS) entry which is preliminary data.</text>
</comment>
<dbReference type="AlphaFoldDB" id="A0A9N9Y7M4"/>
<evidence type="ECO:0000256" key="1">
    <source>
        <dbReference type="ARBA" id="ARBA00006484"/>
    </source>
</evidence>
<dbReference type="FunFam" id="3.40.50.720:FF:000084">
    <property type="entry name" value="Short-chain dehydrogenase reductase"/>
    <property type="match status" value="1"/>
</dbReference>
<keyword evidence="2" id="KW-0521">NADP</keyword>
<dbReference type="InterPro" id="IPR036291">
    <property type="entry name" value="NAD(P)-bd_dom_sf"/>
</dbReference>
<keyword evidence="4" id="KW-1185">Reference proteome</keyword>
<dbReference type="Proteomes" id="UP000754883">
    <property type="component" value="Unassembled WGS sequence"/>
</dbReference>